<protein>
    <submittedName>
        <fullName evidence="3">Uncharacterized protein</fullName>
    </submittedName>
</protein>
<keyword evidence="4" id="KW-1185">Reference proteome</keyword>
<keyword evidence="2" id="KW-0732">Signal</keyword>
<feature type="region of interest" description="Disordered" evidence="1">
    <location>
        <begin position="398"/>
        <end position="422"/>
    </location>
</feature>
<name>A0A0D2WJI3_CAPO3</name>
<feature type="chain" id="PRO_5002255003" evidence="2">
    <location>
        <begin position="21"/>
        <end position="638"/>
    </location>
</feature>
<feature type="region of interest" description="Disordered" evidence="1">
    <location>
        <begin position="37"/>
        <end position="59"/>
    </location>
</feature>
<evidence type="ECO:0000313" key="3">
    <source>
        <dbReference type="EMBL" id="KJE89528.1"/>
    </source>
</evidence>
<feature type="signal peptide" evidence="2">
    <location>
        <begin position="1"/>
        <end position="20"/>
    </location>
</feature>
<sequence>MYSLQKTLIVRLVLVLHVEARRRVELVASSLERLGDSLGDTNHGSKNKNRNSPHSGTHVGSGCFASRSGLLAVRKVGHGGGRLGETARQTRVRASQTVLETLWLVGVLGGMEVAIRQGRRGLARLARRKAKLQSRSQPNRHNSLASPQKEAFACCVVRSVGVCEKDLRIWFTAGRSRGRIVLNVGGGGADAGASGGGGRHRRLRRHKNVLDKLQPLLGSHSHLRGKVERLQASRRQEGVDTALDAVRQPAPLAVVPNGQHDEIGGTRTQVGQRAERGYSGKHAGQLRRLDVGKPARANVHQQPVKALRTTHLKMVEVELGALQRKQEEQLEVLAIAQAGQVHAFGLVVDADAQRVHDAVLNKHCCVFFRGSVQFGALLGRQGWCGSGGGGVVGLQLGGGGRRSGDRRGCSGRNSRGSGRDCSGRNHCCAWTRGDGRGSDRRGWGKVVDQEHDGILVGVDAERKQLHIKPQLLRRALRIGTDAQHFKLNHVGASHARPALCTPVAEELVGLRHLEPVADFKVLDMDDESRCKRDEARERVKLKAQSIHNDLDGLVSVARGMLSSCIARGRRAGHWAEVSASKHAPRQCNVTRDKSLHREWHVRGRLERLLLHIVRRDRKVGFHKVQWLVDNDARQAVSM</sequence>
<evidence type="ECO:0000256" key="1">
    <source>
        <dbReference type="SAM" id="MobiDB-lite"/>
    </source>
</evidence>
<evidence type="ECO:0000313" key="4">
    <source>
        <dbReference type="Proteomes" id="UP000008743"/>
    </source>
</evidence>
<dbReference type="AlphaFoldDB" id="A0A0D2WJI3"/>
<evidence type="ECO:0000256" key="2">
    <source>
        <dbReference type="SAM" id="SignalP"/>
    </source>
</evidence>
<dbReference type="InParanoid" id="A0A0D2WJI3"/>
<dbReference type="EMBL" id="KE346360">
    <property type="protein sequence ID" value="KJE89528.1"/>
    <property type="molecule type" value="Genomic_DNA"/>
</dbReference>
<proteinExistence type="predicted"/>
<gene>
    <name evidence="3" type="ORF">CAOG_009369</name>
</gene>
<accession>A0A0D2WJI3</accession>
<dbReference type="Proteomes" id="UP000008743">
    <property type="component" value="Unassembled WGS sequence"/>
</dbReference>
<reference evidence="4" key="1">
    <citation type="submission" date="2011-02" db="EMBL/GenBank/DDBJ databases">
        <title>The Genome Sequence of Capsaspora owczarzaki ATCC 30864.</title>
        <authorList>
            <person name="Russ C."/>
            <person name="Cuomo C."/>
            <person name="Burger G."/>
            <person name="Gray M.W."/>
            <person name="Holland P.W.H."/>
            <person name="King N."/>
            <person name="Lang F.B.F."/>
            <person name="Roger A.J."/>
            <person name="Ruiz-Trillo I."/>
            <person name="Young S.K."/>
            <person name="Zeng Q."/>
            <person name="Gargeya S."/>
            <person name="Alvarado L."/>
            <person name="Berlin A."/>
            <person name="Chapman S.B."/>
            <person name="Chen Z."/>
            <person name="Freedman E."/>
            <person name="Gellesch M."/>
            <person name="Goldberg J."/>
            <person name="Griggs A."/>
            <person name="Gujja S."/>
            <person name="Heilman E."/>
            <person name="Heiman D."/>
            <person name="Howarth C."/>
            <person name="Mehta T."/>
            <person name="Neiman D."/>
            <person name="Pearson M."/>
            <person name="Roberts A."/>
            <person name="Saif S."/>
            <person name="Shea T."/>
            <person name="Shenoy N."/>
            <person name="Sisk P."/>
            <person name="Stolte C."/>
            <person name="Sykes S."/>
            <person name="White J."/>
            <person name="Yandava C."/>
            <person name="Haas B."/>
            <person name="Nusbaum C."/>
            <person name="Birren B."/>
        </authorList>
    </citation>
    <scope>NUCLEOTIDE SEQUENCE</scope>
    <source>
        <strain evidence="4">ATCC 30864</strain>
    </source>
</reference>
<organism evidence="3 4">
    <name type="scientific">Capsaspora owczarzaki (strain ATCC 30864)</name>
    <dbReference type="NCBI Taxonomy" id="595528"/>
    <lineage>
        <taxon>Eukaryota</taxon>
        <taxon>Filasterea</taxon>
        <taxon>Capsaspora</taxon>
    </lineage>
</organism>